<dbReference type="Pfam" id="PF06983">
    <property type="entry name" value="3-dmu-9_3-mt"/>
    <property type="match status" value="1"/>
</dbReference>
<gene>
    <name evidence="2" type="ORF">LQ564_05070</name>
</gene>
<comment type="caution">
    <text evidence="2">The sequence shown here is derived from an EMBL/GenBank/DDBJ whole genome shotgun (WGS) entry which is preliminary data.</text>
</comment>
<name>A0ABS8Q1Q7_9BURK</name>
<evidence type="ECO:0000313" key="3">
    <source>
        <dbReference type="Proteomes" id="UP001179361"/>
    </source>
</evidence>
<dbReference type="Gene3D" id="3.10.180.10">
    <property type="entry name" value="2,3-Dihydroxybiphenyl 1,2-Dioxygenase, domain 1"/>
    <property type="match status" value="1"/>
</dbReference>
<dbReference type="SUPFAM" id="SSF54593">
    <property type="entry name" value="Glyoxalase/Bleomycin resistance protein/Dihydroxybiphenyl dioxygenase"/>
    <property type="match status" value="1"/>
</dbReference>
<sequence length="141" mass="15225">MSITVTPHLNFQGQARAALAFYHAVFGGQLALVTYADMGNVQDPVDAEHIIWGQVAAADGFRIMACDLASGTPWQPGENACFVSLRGKDAKELARRWESLAVGAAVLRDLSPAPWTPLYGMLKDRFGITWVVDVEPAPRGA</sequence>
<reference evidence="2" key="1">
    <citation type="submission" date="2021-11" db="EMBL/GenBank/DDBJ databases">
        <title>The complete genome of Massilia sp sp. G4R7.</title>
        <authorList>
            <person name="Liu L."/>
            <person name="Yue J."/>
            <person name="Yuan J."/>
            <person name="Yang F."/>
            <person name="Li L."/>
        </authorList>
    </citation>
    <scope>NUCLEOTIDE SEQUENCE</scope>
    <source>
        <strain evidence="2">G4R7</strain>
    </source>
</reference>
<evidence type="ECO:0000259" key="1">
    <source>
        <dbReference type="Pfam" id="PF06983"/>
    </source>
</evidence>
<dbReference type="EMBL" id="JAJNOC010000001">
    <property type="protein sequence ID" value="MCD2515681.1"/>
    <property type="molecule type" value="Genomic_DNA"/>
</dbReference>
<dbReference type="InterPro" id="IPR029068">
    <property type="entry name" value="Glyas_Bleomycin-R_OHBP_Dase"/>
</dbReference>
<accession>A0ABS8Q1Q7</accession>
<dbReference type="RefSeq" id="WP_231056981.1">
    <property type="nucleotide sequence ID" value="NZ_JAJNOC010000001.1"/>
</dbReference>
<dbReference type="PANTHER" id="PTHR33990">
    <property type="entry name" value="PROTEIN YJDN-RELATED"/>
    <property type="match status" value="1"/>
</dbReference>
<organism evidence="2 3">
    <name type="scientific">Massilia phyllostachyos</name>
    <dbReference type="NCBI Taxonomy" id="2898585"/>
    <lineage>
        <taxon>Bacteria</taxon>
        <taxon>Pseudomonadati</taxon>
        <taxon>Pseudomonadota</taxon>
        <taxon>Betaproteobacteria</taxon>
        <taxon>Burkholderiales</taxon>
        <taxon>Oxalobacteraceae</taxon>
        <taxon>Telluria group</taxon>
        <taxon>Massilia</taxon>
    </lineage>
</organism>
<dbReference type="CDD" id="cd06588">
    <property type="entry name" value="PhnB_like"/>
    <property type="match status" value="1"/>
</dbReference>
<keyword evidence="3" id="KW-1185">Reference proteome</keyword>
<evidence type="ECO:0000313" key="2">
    <source>
        <dbReference type="EMBL" id="MCD2515681.1"/>
    </source>
</evidence>
<protein>
    <submittedName>
        <fullName evidence="2">VOC family protein</fullName>
    </submittedName>
</protein>
<proteinExistence type="predicted"/>
<dbReference type="Proteomes" id="UP001179361">
    <property type="component" value="Unassembled WGS sequence"/>
</dbReference>
<dbReference type="PANTHER" id="PTHR33990:SF1">
    <property type="entry name" value="PROTEIN YJDN"/>
    <property type="match status" value="1"/>
</dbReference>
<feature type="domain" description="PhnB-like" evidence="1">
    <location>
        <begin position="5"/>
        <end position="132"/>
    </location>
</feature>
<dbReference type="InterPro" id="IPR028973">
    <property type="entry name" value="PhnB-like"/>
</dbReference>